<dbReference type="Pfam" id="PF02949">
    <property type="entry name" value="7tm_6"/>
    <property type="match status" value="3"/>
</dbReference>
<feature type="transmembrane region" description="Helical" evidence="10">
    <location>
        <begin position="127"/>
        <end position="145"/>
    </location>
</feature>
<evidence type="ECO:0000313" key="11">
    <source>
        <dbReference type="EMBL" id="PBC27163.1"/>
    </source>
</evidence>
<keyword evidence="7 10" id="KW-0472">Membrane</keyword>
<dbReference type="InterPro" id="IPR004117">
    <property type="entry name" value="7tm6_olfct_rcpt"/>
</dbReference>
<keyword evidence="5" id="KW-0552">Olfaction</keyword>
<accession>A0A2A3E5X7</accession>
<protein>
    <submittedName>
        <fullName evidence="11">Odorant receptor Or2</fullName>
    </submittedName>
</protein>
<feature type="transmembrane region" description="Helical" evidence="10">
    <location>
        <begin position="67"/>
        <end position="90"/>
    </location>
</feature>
<reference evidence="11 12" key="1">
    <citation type="submission" date="2014-07" db="EMBL/GenBank/DDBJ databases">
        <title>Genomic and transcriptomic analysis on Apis cerana provide comprehensive insights into honey bee biology.</title>
        <authorList>
            <person name="Diao Q."/>
            <person name="Sun L."/>
            <person name="Zheng H."/>
            <person name="Zheng H."/>
            <person name="Xu S."/>
            <person name="Wang S."/>
            <person name="Zeng Z."/>
            <person name="Hu F."/>
            <person name="Su S."/>
            <person name="Wu J."/>
        </authorList>
    </citation>
    <scope>NUCLEOTIDE SEQUENCE [LARGE SCALE GENOMIC DNA]</scope>
    <source>
        <tissue evidence="11">Pupae without intestine</tissue>
    </source>
</reference>
<feature type="transmembrane region" description="Helical" evidence="10">
    <location>
        <begin position="384"/>
        <end position="406"/>
    </location>
</feature>
<sequence length="702" mass="80967">MQKEKYTDVSLKVSQFLLKSAGVWVIGNNAEERQRKFAAFYTLVTLIYGIYVNVVDIYHNLDNLAHCVFLTCNIMCILLGLFKCFVLSFFRVEFSRIVSYAQKHFWRFDYDDDEKILFGKCQKFCRVWIIVVSMISQSSLAFYIITPVYENIGKNKSDRILPFKMWVDLPLSVTPYYEIMFVIQLLAVEQIGIAYVCSDFFLCILNLHALYQFRMMQREISRIWSVIDEQTTNVTAYTRGCHVALKKCIRRHQSLIEFCNKLEQVFTFPILSHVVVFSLLMCFDTYEILLADIPTLKRLIFLCHMIASFIHIIFFTYICHNLTEESGNVGLATYSGWWTTLPMNETGRMLRKDIRIIMMKSMRPCYLTAGGFFPMSLETSTANSVFICCNILYVAIVLLKISVLYAHKIEFFDLIAFTQKNFWRFYNDPQELLIITGCKKICNFSVVLIIFCAQGTCAGYMITPLIENIGKNESDRALPFNLWIDFPVGLSPYFELLFIVQILCVYHVATCYICFDNLLCIVNLHVAGQFRILQHRLKNLENAIRDETSRSPVYENCCYERLKDCVEQHQTLIEYCQRLENIFTVMVLGQADTPASKKASLVLNLGGTFFQLLIFTYSCDNLIRQSVNVGNAVFSGPWVNLPMSKAGILVRKNLMIVIMRSQKVCCLTAGKFFPVSLETSTAVLSTAMSYFTLLKQSSLENV</sequence>
<feature type="transmembrane region" description="Helical" evidence="10">
    <location>
        <begin position="441"/>
        <end position="462"/>
    </location>
</feature>
<organism evidence="11 12">
    <name type="scientific">Apis cerana cerana</name>
    <name type="common">Oriental honeybee</name>
    <dbReference type="NCBI Taxonomy" id="94128"/>
    <lineage>
        <taxon>Eukaryota</taxon>
        <taxon>Metazoa</taxon>
        <taxon>Ecdysozoa</taxon>
        <taxon>Arthropoda</taxon>
        <taxon>Hexapoda</taxon>
        <taxon>Insecta</taxon>
        <taxon>Pterygota</taxon>
        <taxon>Neoptera</taxon>
        <taxon>Endopterygota</taxon>
        <taxon>Hymenoptera</taxon>
        <taxon>Apocrita</taxon>
        <taxon>Aculeata</taxon>
        <taxon>Apoidea</taxon>
        <taxon>Anthophila</taxon>
        <taxon>Apidae</taxon>
        <taxon>Apis</taxon>
    </lineage>
</organism>
<evidence type="ECO:0000256" key="1">
    <source>
        <dbReference type="ARBA" id="ARBA00004651"/>
    </source>
</evidence>
<keyword evidence="2" id="KW-1003">Cell membrane</keyword>
<keyword evidence="6 10" id="KW-1133">Transmembrane helix</keyword>
<feature type="transmembrane region" description="Helical" evidence="10">
    <location>
        <begin position="299"/>
        <end position="318"/>
    </location>
</feature>
<comment type="subcellular location">
    <subcellularLocation>
        <location evidence="1">Cell membrane</location>
        <topology evidence="1">Multi-pass membrane protein</topology>
    </subcellularLocation>
</comment>
<gene>
    <name evidence="11" type="ORF">APICC_06988</name>
</gene>
<evidence type="ECO:0000256" key="7">
    <source>
        <dbReference type="ARBA" id="ARBA00023136"/>
    </source>
</evidence>
<evidence type="ECO:0000256" key="8">
    <source>
        <dbReference type="ARBA" id="ARBA00023170"/>
    </source>
</evidence>
<keyword evidence="9" id="KW-0807">Transducer</keyword>
<dbReference type="GO" id="GO:0004984">
    <property type="term" value="F:olfactory receptor activity"/>
    <property type="evidence" value="ECO:0007669"/>
    <property type="project" value="InterPro"/>
</dbReference>
<feature type="transmembrane region" description="Helical" evidence="10">
    <location>
        <begin position="37"/>
        <end position="55"/>
    </location>
</feature>
<feature type="transmembrane region" description="Helical" evidence="10">
    <location>
        <begin position="193"/>
        <end position="213"/>
    </location>
</feature>
<dbReference type="PANTHER" id="PTHR21137:SF35">
    <property type="entry name" value="ODORANT RECEPTOR 19A-RELATED"/>
    <property type="match status" value="1"/>
</dbReference>
<proteinExistence type="predicted"/>
<dbReference type="OrthoDB" id="8185860at2759"/>
<keyword evidence="12" id="KW-1185">Reference proteome</keyword>
<dbReference type="GO" id="GO:0007165">
    <property type="term" value="P:signal transduction"/>
    <property type="evidence" value="ECO:0007669"/>
    <property type="project" value="UniProtKB-KW"/>
</dbReference>
<evidence type="ECO:0000256" key="5">
    <source>
        <dbReference type="ARBA" id="ARBA00022725"/>
    </source>
</evidence>
<feature type="transmembrane region" description="Helical" evidence="10">
    <location>
        <begin position="496"/>
        <end position="515"/>
    </location>
</feature>
<dbReference type="AlphaFoldDB" id="A0A2A3E5X7"/>
<evidence type="ECO:0000256" key="4">
    <source>
        <dbReference type="ARBA" id="ARBA00022692"/>
    </source>
</evidence>
<dbReference type="STRING" id="94128.A0A2A3E5X7"/>
<evidence type="ECO:0000256" key="10">
    <source>
        <dbReference type="SAM" id="Phobius"/>
    </source>
</evidence>
<evidence type="ECO:0000256" key="2">
    <source>
        <dbReference type="ARBA" id="ARBA00022475"/>
    </source>
</evidence>
<keyword evidence="3" id="KW-0716">Sensory transduction</keyword>
<dbReference type="EMBL" id="KZ288357">
    <property type="protein sequence ID" value="PBC27163.1"/>
    <property type="molecule type" value="Genomic_DNA"/>
</dbReference>
<evidence type="ECO:0000256" key="6">
    <source>
        <dbReference type="ARBA" id="ARBA00022989"/>
    </source>
</evidence>
<dbReference type="GO" id="GO:0005549">
    <property type="term" value="F:odorant binding"/>
    <property type="evidence" value="ECO:0007669"/>
    <property type="project" value="InterPro"/>
</dbReference>
<evidence type="ECO:0000256" key="3">
    <source>
        <dbReference type="ARBA" id="ARBA00022606"/>
    </source>
</evidence>
<keyword evidence="8 11" id="KW-0675">Receptor</keyword>
<keyword evidence="4 10" id="KW-0812">Transmembrane</keyword>
<evidence type="ECO:0000313" key="12">
    <source>
        <dbReference type="Proteomes" id="UP000242457"/>
    </source>
</evidence>
<dbReference type="Proteomes" id="UP000242457">
    <property type="component" value="Unassembled WGS sequence"/>
</dbReference>
<evidence type="ECO:0000256" key="9">
    <source>
        <dbReference type="ARBA" id="ARBA00023224"/>
    </source>
</evidence>
<dbReference type="GO" id="GO:0005886">
    <property type="term" value="C:plasma membrane"/>
    <property type="evidence" value="ECO:0007669"/>
    <property type="project" value="UniProtKB-SubCell"/>
</dbReference>
<name>A0A2A3E5X7_APICC</name>
<dbReference type="PANTHER" id="PTHR21137">
    <property type="entry name" value="ODORANT RECEPTOR"/>
    <property type="match status" value="1"/>
</dbReference>